<dbReference type="Gene3D" id="3.10.350.10">
    <property type="entry name" value="LysM domain"/>
    <property type="match status" value="5"/>
</dbReference>
<dbReference type="SMART" id="SM00257">
    <property type="entry name" value="LysM"/>
    <property type="match status" value="4"/>
</dbReference>
<protein>
    <recommendedName>
        <fullName evidence="5">LysM domain-containing protein</fullName>
    </recommendedName>
</protein>
<reference evidence="6" key="2">
    <citation type="journal article" date="2023" name="IMA Fungus">
        <title>Comparative genomic study of the Penicillium genus elucidates a diverse pangenome and 15 lateral gene transfer events.</title>
        <authorList>
            <person name="Petersen C."/>
            <person name="Sorensen T."/>
            <person name="Nielsen M.R."/>
            <person name="Sondergaard T.E."/>
            <person name="Sorensen J.L."/>
            <person name="Fitzpatrick D.A."/>
            <person name="Frisvad J.C."/>
            <person name="Nielsen K.L."/>
        </authorList>
    </citation>
    <scope>NUCLEOTIDE SEQUENCE</scope>
    <source>
        <strain evidence="6">IBT 15544</strain>
    </source>
</reference>
<dbReference type="EMBL" id="JAPQKR010000016">
    <property type="protein sequence ID" value="KAJ5190317.1"/>
    <property type="molecule type" value="Genomic_DNA"/>
</dbReference>
<dbReference type="SUPFAM" id="SSF54106">
    <property type="entry name" value="LysM domain"/>
    <property type="match status" value="4"/>
</dbReference>
<dbReference type="PROSITE" id="PS51782">
    <property type="entry name" value="LYSM"/>
    <property type="match status" value="4"/>
</dbReference>
<feature type="chain" id="PRO_5040807220" description="LysM domain-containing protein" evidence="4">
    <location>
        <begin position="22"/>
        <end position="445"/>
    </location>
</feature>
<dbReference type="GO" id="GO:0008061">
    <property type="term" value="F:chitin binding"/>
    <property type="evidence" value="ECO:0007669"/>
    <property type="project" value="UniProtKB-KW"/>
</dbReference>
<dbReference type="Proteomes" id="UP001150904">
    <property type="component" value="Unassembled WGS sequence"/>
</dbReference>
<feature type="domain" description="LysM" evidence="5">
    <location>
        <begin position="230"/>
        <end position="276"/>
    </location>
</feature>
<dbReference type="AlphaFoldDB" id="A0A9W9J637"/>
<evidence type="ECO:0000256" key="3">
    <source>
        <dbReference type="ARBA" id="ARBA00023026"/>
    </source>
</evidence>
<keyword evidence="2 4" id="KW-0732">Signal</keyword>
<evidence type="ECO:0000259" key="5">
    <source>
        <dbReference type="PROSITE" id="PS51782"/>
    </source>
</evidence>
<evidence type="ECO:0000256" key="2">
    <source>
        <dbReference type="ARBA" id="ARBA00022729"/>
    </source>
</evidence>
<dbReference type="PANTHER" id="PTHR34997:SF2">
    <property type="entry name" value="LYSM DOMAIN-CONTAINING PROTEIN-RELATED"/>
    <property type="match status" value="1"/>
</dbReference>
<organism evidence="6 7">
    <name type="scientific">Penicillium cinerascens</name>
    <dbReference type="NCBI Taxonomy" id="70096"/>
    <lineage>
        <taxon>Eukaryota</taxon>
        <taxon>Fungi</taxon>
        <taxon>Dikarya</taxon>
        <taxon>Ascomycota</taxon>
        <taxon>Pezizomycotina</taxon>
        <taxon>Eurotiomycetes</taxon>
        <taxon>Eurotiomycetidae</taxon>
        <taxon>Eurotiales</taxon>
        <taxon>Aspergillaceae</taxon>
        <taxon>Penicillium</taxon>
    </lineage>
</organism>
<name>A0A9W9J637_9EURO</name>
<evidence type="ECO:0000256" key="4">
    <source>
        <dbReference type="SAM" id="SignalP"/>
    </source>
</evidence>
<feature type="signal peptide" evidence="4">
    <location>
        <begin position="1"/>
        <end position="21"/>
    </location>
</feature>
<dbReference type="CDD" id="cd00118">
    <property type="entry name" value="LysM"/>
    <property type="match status" value="4"/>
</dbReference>
<sequence length="445" mass="46912">MKSHVLSHSLLLFGAVTAVCAGQGGWKNGPTATGQTDPNVTTDCDYWANNIQLGDTCETVAEFFGISEAQFEKWVIPYSLLSIPHFAACSPIYIQNPMLQTSSGCKMVPGFSYCVYGPAGSATSAAPSATYATPAGTITYNGTAAPVQTGLTSNCILYHLVQNGDTCYSIQDQYMDFTLAQFYSWNPAILGCKGLVVGDYVCVQAASSTTPLVSSSAFPTQSGVALNCNKWHYVDDNDTCGSILSEFGITAAQFYSWNPATGSKCNSLWLKTEVCVGVSGSTTSPTTSTAKTTGTETIPVPSPVQSGIASTCIKYYKVQSGDTCDSVEKDRSISATDFLEWNPAVGSDCANLQLNVYVCVGLTGSTTSTLTTTIATPTAIGSVPSPVQSGISSDCTQYYKVQGGDTCDKVETDHNISAADFLKWNPAVGSDCKNLELNVYVCVAV</sequence>
<feature type="domain" description="LysM" evidence="5">
    <location>
        <begin position="157"/>
        <end position="203"/>
    </location>
</feature>
<feature type="domain" description="LysM" evidence="5">
    <location>
        <begin position="397"/>
        <end position="443"/>
    </location>
</feature>
<dbReference type="PANTHER" id="PTHR34997">
    <property type="entry name" value="AM15"/>
    <property type="match status" value="1"/>
</dbReference>
<evidence type="ECO:0000256" key="1">
    <source>
        <dbReference type="ARBA" id="ARBA00022669"/>
    </source>
</evidence>
<feature type="domain" description="LysM" evidence="5">
    <location>
        <begin position="314"/>
        <end position="360"/>
    </location>
</feature>
<dbReference type="RefSeq" id="XP_058303257.1">
    <property type="nucleotide sequence ID" value="XM_058456358.1"/>
</dbReference>
<dbReference type="OrthoDB" id="2281372at2759"/>
<accession>A0A9W9J637</accession>
<dbReference type="InterPro" id="IPR036779">
    <property type="entry name" value="LysM_dom_sf"/>
</dbReference>
<dbReference type="InterPro" id="IPR018392">
    <property type="entry name" value="LysM"/>
</dbReference>
<comment type="caution">
    <text evidence="6">The sequence shown here is derived from an EMBL/GenBank/DDBJ whole genome shotgun (WGS) entry which is preliminary data.</text>
</comment>
<evidence type="ECO:0000313" key="6">
    <source>
        <dbReference type="EMBL" id="KAJ5190317.1"/>
    </source>
</evidence>
<proteinExistence type="predicted"/>
<dbReference type="GeneID" id="83183659"/>
<keyword evidence="3" id="KW-0843">Virulence</keyword>
<gene>
    <name evidence="6" type="ORF">N7498_009302</name>
</gene>
<dbReference type="Pfam" id="PF01476">
    <property type="entry name" value="LysM"/>
    <property type="match status" value="4"/>
</dbReference>
<keyword evidence="1" id="KW-0147">Chitin-binding</keyword>
<dbReference type="InterPro" id="IPR052210">
    <property type="entry name" value="LysM1-like"/>
</dbReference>
<evidence type="ECO:0000313" key="7">
    <source>
        <dbReference type="Proteomes" id="UP001150904"/>
    </source>
</evidence>
<reference evidence="6" key="1">
    <citation type="submission" date="2022-12" db="EMBL/GenBank/DDBJ databases">
        <authorList>
            <person name="Petersen C."/>
        </authorList>
    </citation>
    <scope>NUCLEOTIDE SEQUENCE</scope>
    <source>
        <strain evidence="6">IBT 15544</strain>
    </source>
</reference>
<keyword evidence="7" id="KW-1185">Reference proteome</keyword>